<feature type="compositionally biased region" description="Polar residues" evidence="1">
    <location>
        <begin position="94"/>
        <end position="104"/>
    </location>
</feature>
<feature type="region of interest" description="Disordered" evidence="1">
    <location>
        <begin position="94"/>
        <end position="114"/>
    </location>
</feature>
<keyword evidence="3" id="KW-1185">Reference proteome</keyword>
<reference evidence="2 3" key="1">
    <citation type="submission" date="2017-03" db="EMBL/GenBank/DDBJ databases">
        <title>Genome of the blue death feigning beetle - Asbolus verrucosus.</title>
        <authorList>
            <person name="Rider S.D."/>
        </authorList>
    </citation>
    <scope>NUCLEOTIDE SEQUENCE [LARGE SCALE GENOMIC DNA]</scope>
    <source>
        <strain evidence="2">Butters</strain>
        <tissue evidence="2">Head and leg muscle</tissue>
    </source>
</reference>
<organism evidence="2 3">
    <name type="scientific">Asbolus verrucosus</name>
    <name type="common">Desert ironclad beetle</name>
    <dbReference type="NCBI Taxonomy" id="1661398"/>
    <lineage>
        <taxon>Eukaryota</taxon>
        <taxon>Metazoa</taxon>
        <taxon>Ecdysozoa</taxon>
        <taxon>Arthropoda</taxon>
        <taxon>Hexapoda</taxon>
        <taxon>Insecta</taxon>
        <taxon>Pterygota</taxon>
        <taxon>Neoptera</taxon>
        <taxon>Endopterygota</taxon>
        <taxon>Coleoptera</taxon>
        <taxon>Polyphaga</taxon>
        <taxon>Cucujiformia</taxon>
        <taxon>Tenebrionidae</taxon>
        <taxon>Pimeliinae</taxon>
        <taxon>Asbolus</taxon>
    </lineage>
</organism>
<evidence type="ECO:0000256" key="1">
    <source>
        <dbReference type="SAM" id="MobiDB-lite"/>
    </source>
</evidence>
<dbReference type="Proteomes" id="UP000292052">
    <property type="component" value="Unassembled WGS sequence"/>
</dbReference>
<dbReference type="OrthoDB" id="6755115at2759"/>
<proteinExistence type="predicted"/>
<gene>
    <name evidence="2" type="ORF">BDFB_008565</name>
</gene>
<evidence type="ECO:0000313" key="2">
    <source>
        <dbReference type="EMBL" id="RZB40053.1"/>
    </source>
</evidence>
<dbReference type="EMBL" id="QDEB01122861">
    <property type="protein sequence ID" value="RZB40053.1"/>
    <property type="molecule type" value="Genomic_DNA"/>
</dbReference>
<comment type="caution">
    <text evidence="2">The sequence shown here is derived from an EMBL/GenBank/DDBJ whole genome shotgun (WGS) entry which is preliminary data.</text>
</comment>
<evidence type="ECO:0000313" key="3">
    <source>
        <dbReference type="Proteomes" id="UP000292052"/>
    </source>
</evidence>
<sequence>MVNRSVSTIVQCWNEWSVENRDRRVQGSGRPIRTADRQDRHLRLLAFRHRHMSTNSVGAAWYNILGPPQLSSSFSSTFDTGSWIGVVRESTEMRNGTRSSSRMNPDSVWGCTTDDRGSGTTGVMIWGQYVME</sequence>
<name>A0A482VA16_ASBVE</name>
<protein>
    <submittedName>
        <fullName evidence="2">Uncharacterized protein</fullName>
    </submittedName>
</protein>
<feature type="non-terminal residue" evidence="2">
    <location>
        <position position="132"/>
    </location>
</feature>
<dbReference type="AlphaFoldDB" id="A0A482VA16"/>
<accession>A0A482VA16</accession>